<feature type="compositionally biased region" description="Polar residues" evidence="2">
    <location>
        <begin position="493"/>
        <end position="502"/>
    </location>
</feature>
<dbReference type="EMBL" id="NJET01000131">
    <property type="protein sequence ID" value="PHH60726.1"/>
    <property type="molecule type" value="Genomic_DNA"/>
</dbReference>
<organism evidence="4 5">
    <name type="scientific">Ophiocordyceps australis</name>
    <dbReference type="NCBI Taxonomy" id="1399860"/>
    <lineage>
        <taxon>Eukaryota</taxon>
        <taxon>Fungi</taxon>
        <taxon>Dikarya</taxon>
        <taxon>Ascomycota</taxon>
        <taxon>Pezizomycotina</taxon>
        <taxon>Sordariomycetes</taxon>
        <taxon>Hypocreomycetidae</taxon>
        <taxon>Hypocreales</taxon>
        <taxon>Ophiocordycipitaceae</taxon>
        <taxon>Ophiocordyceps</taxon>
    </lineage>
</organism>
<dbReference type="InterPro" id="IPR059025">
    <property type="entry name" value="STB6_N"/>
</dbReference>
<proteinExistence type="predicted"/>
<dbReference type="PANTHER" id="PTHR31011:SF2">
    <property type="entry name" value="PROTEIN STB2-RELATED"/>
    <property type="match status" value="1"/>
</dbReference>
<comment type="caution">
    <text evidence="4">The sequence shown here is derived from an EMBL/GenBank/DDBJ whole genome shotgun (WGS) entry which is preliminary data.</text>
</comment>
<dbReference type="InterPro" id="IPR038919">
    <property type="entry name" value="STB2/STB2"/>
</dbReference>
<reference evidence="4 5" key="1">
    <citation type="submission" date="2017-06" db="EMBL/GenBank/DDBJ databases">
        <title>Ant-infecting Ophiocordyceps genomes reveal a high diversity of potential behavioral manipulation genes and a possible major role for enterotoxins.</title>
        <authorList>
            <person name="De Bekker C."/>
            <person name="Evans H.C."/>
            <person name="Brachmann A."/>
            <person name="Hughes D.P."/>
        </authorList>
    </citation>
    <scope>NUCLEOTIDE SEQUENCE [LARGE SCALE GENOMIC DNA]</scope>
    <source>
        <strain evidence="4 5">Map64</strain>
    </source>
</reference>
<evidence type="ECO:0000313" key="5">
    <source>
        <dbReference type="Proteomes" id="UP000226192"/>
    </source>
</evidence>
<dbReference type="PANTHER" id="PTHR31011">
    <property type="entry name" value="PROTEIN STB2-RELATED"/>
    <property type="match status" value="1"/>
</dbReference>
<keyword evidence="1" id="KW-0175">Coiled coil</keyword>
<evidence type="ECO:0000259" key="3">
    <source>
        <dbReference type="Pfam" id="PF25995"/>
    </source>
</evidence>
<sequence>MTMQDQKPTDASIPRQNIVVPDPVALRFLQQDACVQVVQPKTRLRGYELYVVEQWACSRQSPTVVVVTFTGDETHFIYTGVITVPRDEGLWSPRLRVYLTAAHQHHARAKQTNLGEIVVTNLSNFPSALTVIPVPDGDVSKHRQLFFVNEDLKRLGCSGRSGLILSEPAEATQAKFQQLYRTSDRIPFWSSVTELVKLCQVALYLFDKLDYEYIDGLLCDMTETAIGNWWTELGAEHYNFEPSDGILGPCTVAALLGMLMGARNRLHWYGAPVSKDVFDIESTKRGIGYFQKQQKLEKKRRLDRQTLFRLHKVTAKAVAADGWGVQKAVKSTVSEIGGKRGEIVLDMVSRDKGGIADIETLDIDTFVHLVYGARPKWLWHGKARRSTAEIQEFEFGTGNAMLSRNEATGQLAKRSQSLPLDEELEAKKDETLSAVAGFAGPSCDNSTDREASKKAVFKSVAGKMSDRIKDAVGGGRRGQAGRQSTPAREEETGSTGLALSNTSQAILASSPVAVGRVFTWRPKPEEEQAATRRSDTAASLTVLESWRGADLSTLDDKLASRSTDRETALDNKSAQAHQAPPPQAPAQADDKDANGEGMPSGECKMNNQRPTVFRRRSCGVSDVSCKHVVNENRWARHMSFGDAQAAILTWEEVVDFDDTTGGLESLDARAAEAERLSRLVNGMEQAIGPWVEDKVKTIEALDERYARDTGELQELYQQMSEACKSVRHSSDELLASQRATLAESVKEIEVLVARLEYEMDNLASKVRDVDDGIENFEQLVEGVEERAEELKTQLETESWLHWLVRTMTGVGTGPNVTRGAP</sequence>
<gene>
    <name evidence="4" type="ORF">CDD81_1308</name>
</gene>
<feature type="region of interest" description="Disordered" evidence="2">
    <location>
        <begin position="559"/>
        <end position="608"/>
    </location>
</feature>
<dbReference type="GO" id="GO:0070822">
    <property type="term" value="C:Sin3-type complex"/>
    <property type="evidence" value="ECO:0007669"/>
    <property type="project" value="TreeGrafter"/>
</dbReference>
<protein>
    <recommendedName>
        <fullName evidence="3">STB6-like N-terminal domain-containing protein</fullName>
    </recommendedName>
</protein>
<feature type="compositionally biased region" description="Basic and acidic residues" evidence="2">
    <location>
        <begin position="559"/>
        <end position="569"/>
    </location>
</feature>
<dbReference type="AlphaFoldDB" id="A0A2C5XZ77"/>
<dbReference type="Proteomes" id="UP000226192">
    <property type="component" value="Unassembled WGS sequence"/>
</dbReference>
<dbReference type="STRING" id="1399860.A0A2C5XZ77"/>
<feature type="coiled-coil region" evidence="1">
    <location>
        <begin position="745"/>
        <end position="793"/>
    </location>
</feature>
<dbReference type="OrthoDB" id="19806at2759"/>
<evidence type="ECO:0000313" key="4">
    <source>
        <dbReference type="EMBL" id="PHH60726.1"/>
    </source>
</evidence>
<evidence type="ECO:0000256" key="2">
    <source>
        <dbReference type="SAM" id="MobiDB-lite"/>
    </source>
</evidence>
<name>A0A2C5XZ77_9HYPO</name>
<accession>A0A2C5XZ77</accession>
<dbReference type="Pfam" id="PF25995">
    <property type="entry name" value="STB6_N"/>
    <property type="match status" value="1"/>
</dbReference>
<feature type="domain" description="STB6-like N-terminal" evidence="3">
    <location>
        <begin position="17"/>
        <end position="155"/>
    </location>
</feature>
<evidence type="ECO:0000256" key="1">
    <source>
        <dbReference type="SAM" id="Coils"/>
    </source>
</evidence>
<feature type="region of interest" description="Disordered" evidence="2">
    <location>
        <begin position="469"/>
        <end position="502"/>
    </location>
</feature>
<keyword evidence="5" id="KW-1185">Reference proteome</keyword>